<protein>
    <recommendedName>
        <fullName evidence="3">Antirestriction protein ArdA</fullName>
    </recommendedName>
</protein>
<dbReference type="Proteomes" id="UP000501945">
    <property type="component" value="Chromosome"/>
</dbReference>
<proteinExistence type="predicted"/>
<gene>
    <name evidence="1" type="ORF">GU336_05915</name>
</gene>
<dbReference type="Pfam" id="PF07275">
    <property type="entry name" value="ArdA"/>
    <property type="match status" value="1"/>
</dbReference>
<sequence>MIENCDNFLICPDIEDEYDLGQDYVENLDVGFPKTFLGNGFESYIDYNSLGRDIALSSQGQFLDGCWIEYIG</sequence>
<accession>A0A6H0UD51</accession>
<dbReference type="EMBL" id="CP047616">
    <property type="protein sequence ID" value="QIW53712.1"/>
    <property type="molecule type" value="Genomic_DNA"/>
</dbReference>
<dbReference type="AlphaFoldDB" id="A0A6H0UD51"/>
<name>A0A6H0UD51_9LACT</name>
<dbReference type="InterPro" id="IPR041893">
    <property type="entry name" value="ArdA_dom3"/>
</dbReference>
<evidence type="ECO:0008006" key="3">
    <source>
        <dbReference type="Google" id="ProtNLM"/>
    </source>
</evidence>
<evidence type="ECO:0000313" key="2">
    <source>
        <dbReference type="Proteomes" id="UP000501945"/>
    </source>
</evidence>
<dbReference type="Gene3D" id="1.10.10.1190">
    <property type="entry name" value="Antirestriction protein ArdA, domain 3"/>
    <property type="match status" value="1"/>
</dbReference>
<reference evidence="1 2" key="1">
    <citation type="submission" date="2019-12" db="EMBL/GenBank/DDBJ databases">
        <title>Whole genome sequences of Lactococcus raffinolactis strains isolated from sewage.</title>
        <authorList>
            <person name="Ybazeta G."/>
            <person name="Ross M."/>
            <person name="Brabant-Kirwan D."/>
            <person name="Saleh M."/>
            <person name="Dillon J.A."/>
            <person name="Splinter K."/>
            <person name="Nokhbeh R."/>
        </authorList>
    </citation>
    <scope>NUCLEOTIDE SEQUENCE [LARGE SCALE GENOMIC DNA]</scope>
    <source>
        <strain evidence="1 2">Lr_19_5</strain>
    </source>
</reference>
<dbReference type="RefSeq" id="WP_167838697.1">
    <property type="nucleotide sequence ID" value="NZ_CP047616.1"/>
</dbReference>
<evidence type="ECO:0000313" key="1">
    <source>
        <dbReference type="EMBL" id="QIW53712.1"/>
    </source>
</evidence>
<organism evidence="1 2">
    <name type="scientific">Pseudolactococcus raffinolactis</name>
    <dbReference type="NCBI Taxonomy" id="1366"/>
    <lineage>
        <taxon>Bacteria</taxon>
        <taxon>Bacillati</taxon>
        <taxon>Bacillota</taxon>
        <taxon>Bacilli</taxon>
        <taxon>Lactobacillales</taxon>
        <taxon>Streptococcaceae</taxon>
        <taxon>Pseudolactococcus</taxon>
    </lineage>
</organism>
<dbReference type="InterPro" id="IPR009899">
    <property type="entry name" value="ArdA"/>
</dbReference>